<evidence type="ECO:0000256" key="6">
    <source>
        <dbReference type="PIRSR" id="PIRSR600223-1"/>
    </source>
</evidence>
<feature type="active site" evidence="6">
    <location>
        <position position="158"/>
    </location>
</feature>
<dbReference type="PROSITE" id="PS00761">
    <property type="entry name" value="SPASE_I_3"/>
    <property type="match status" value="1"/>
</dbReference>
<gene>
    <name evidence="10" type="primary">lepB</name>
    <name evidence="10" type="ORF">HKD39_02385</name>
</gene>
<dbReference type="Gene3D" id="2.10.109.10">
    <property type="entry name" value="Umud Fragment, subunit A"/>
    <property type="match status" value="1"/>
</dbReference>
<dbReference type="GO" id="GO:0009003">
    <property type="term" value="F:signal peptidase activity"/>
    <property type="evidence" value="ECO:0007669"/>
    <property type="project" value="UniProtKB-EC"/>
</dbReference>
<feature type="transmembrane region" description="Helical" evidence="7">
    <location>
        <begin position="126"/>
        <end position="149"/>
    </location>
</feature>
<dbReference type="GO" id="GO:0004252">
    <property type="term" value="F:serine-type endopeptidase activity"/>
    <property type="evidence" value="ECO:0007669"/>
    <property type="project" value="InterPro"/>
</dbReference>
<comment type="catalytic activity">
    <reaction evidence="1 7">
        <text>Cleavage of hydrophobic, N-terminal signal or leader sequences from secreted and periplasmic proteins.</text>
        <dbReference type="EC" id="3.4.21.89"/>
    </reaction>
</comment>
<dbReference type="PRINTS" id="PR00727">
    <property type="entry name" value="LEADERPTASE"/>
</dbReference>
<evidence type="ECO:0000256" key="4">
    <source>
        <dbReference type="ARBA" id="ARBA00013208"/>
    </source>
</evidence>
<keyword evidence="7" id="KW-0472">Membrane</keyword>
<protein>
    <recommendedName>
        <fullName evidence="4 7">Signal peptidase I</fullName>
        <ecNumber evidence="4 7">3.4.21.89</ecNumber>
    </recommendedName>
</protein>
<comment type="caution">
    <text evidence="10">The sequence shown here is derived from an EMBL/GenBank/DDBJ whole genome shotgun (WGS) entry which is preliminary data.</text>
</comment>
<feature type="active site" evidence="6">
    <location>
        <position position="236"/>
    </location>
</feature>
<feature type="compositionally biased region" description="Low complexity" evidence="8">
    <location>
        <begin position="58"/>
        <end position="69"/>
    </location>
</feature>
<dbReference type="PANTHER" id="PTHR43390">
    <property type="entry name" value="SIGNAL PEPTIDASE I"/>
    <property type="match status" value="1"/>
</dbReference>
<dbReference type="Pfam" id="PF10502">
    <property type="entry name" value="Peptidase_S26"/>
    <property type="match status" value="1"/>
</dbReference>
<keyword evidence="11" id="KW-1185">Reference proteome</keyword>
<comment type="similarity">
    <text evidence="3 7">Belongs to the peptidase S26 family.</text>
</comment>
<accession>A0A849A1Z7</accession>
<dbReference type="InterPro" id="IPR000223">
    <property type="entry name" value="Pept_S26A_signal_pept_1"/>
</dbReference>
<dbReference type="AlphaFoldDB" id="A0A849A1Z7"/>
<keyword evidence="7" id="KW-0812">Transmembrane</keyword>
<dbReference type="NCBIfam" id="TIGR02227">
    <property type="entry name" value="sigpep_I_bact"/>
    <property type="match status" value="1"/>
</dbReference>
<dbReference type="EMBL" id="JABEND010000001">
    <property type="protein sequence ID" value="NNG34585.1"/>
    <property type="molecule type" value="Genomic_DNA"/>
</dbReference>
<dbReference type="GO" id="GO:0006465">
    <property type="term" value="P:signal peptide processing"/>
    <property type="evidence" value="ECO:0007669"/>
    <property type="project" value="InterPro"/>
</dbReference>
<keyword evidence="7" id="KW-1133">Transmembrane helix</keyword>
<proteinExistence type="inferred from homology"/>
<sequence length="372" mass="39791">MNESEAPEASGNLDRHQPAHLRKTPPTGVDAATPEPRQGAGGPAPVVDEPHHAAHRTAAGPAPDADAAPTVVTESGQDGAQLQPGAVEEPASGEPGDRDADAHSAAVAKLRRRNSKRRKPAKKRPWWIEIPILLVTAFVLTFLIQTFLFKVYYVPSGSMEQTLHGVESGGDRILVNKVVYDFRDPAPGDIVVFKGPSNWTHEGPEVAGPTNWLAKFGQAVGSVVGIEPPNETDYVKRVIAVGGQTVKCCDAGGNVQVDGVSLNEPYIYQPLPFRKDTFDCSSEPASPRCFGPVQIPDGQVWVMGDHRSNSADSSYDTANAANFDSIRCSPQSKTQCQGPVPVDNVIGKAIFIIMPFSRWDTLGNPGIDHRGG</sequence>
<comment type="subcellular location">
    <subcellularLocation>
        <location evidence="2">Cell membrane</location>
        <topology evidence="2">Single-pass type II membrane protein</topology>
    </subcellularLocation>
    <subcellularLocation>
        <location evidence="7">Membrane</location>
        <topology evidence="7">Single-pass type II membrane protein</topology>
    </subcellularLocation>
</comment>
<dbReference type="GO" id="GO:0005886">
    <property type="term" value="C:plasma membrane"/>
    <property type="evidence" value="ECO:0007669"/>
    <property type="project" value="UniProtKB-SubCell"/>
</dbReference>
<name>A0A849A1Z7_9ACTN</name>
<feature type="domain" description="Peptidase S26" evidence="9">
    <location>
        <begin position="130"/>
        <end position="353"/>
    </location>
</feature>
<feature type="compositionally biased region" description="Basic residues" evidence="8">
    <location>
        <begin position="109"/>
        <end position="121"/>
    </location>
</feature>
<evidence type="ECO:0000256" key="7">
    <source>
        <dbReference type="RuleBase" id="RU362042"/>
    </source>
</evidence>
<feature type="region of interest" description="Disordered" evidence="8">
    <location>
        <begin position="1"/>
        <end position="121"/>
    </location>
</feature>
<evidence type="ECO:0000256" key="5">
    <source>
        <dbReference type="ARBA" id="ARBA00022801"/>
    </source>
</evidence>
<dbReference type="InterPro" id="IPR019758">
    <property type="entry name" value="Pept_S26A_signal_pept_1_CS"/>
</dbReference>
<dbReference type="RefSeq" id="WP_171198196.1">
    <property type="nucleotide sequence ID" value="NZ_JABEND010000001.1"/>
</dbReference>
<keyword evidence="5 7" id="KW-0378">Hydrolase</keyword>
<keyword evidence="7" id="KW-0645">Protease</keyword>
<dbReference type="EC" id="3.4.21.89" evidence="4 7"/>
<dbReference type="InterPro" id="IPR019533">
    <property type="entry name" value="Peptidase_S26"/>
</dbReference>
<evidence type="ECO:0000313" key="11">
    <source>
        <dbReference type="Proteomes" id="UP000562984"/>
    </source>
</evidence>
<dbReference type="CDD" id="cd06530">
    <property type="entry name" value="S26_SPase_I"/>
    <property type="match status" value="1"/>
</dbReference>
<evidence type="ECO:0000313" key="10">
    <source>
        <dbReference type="EMBL" id="NNG34585.1"/>
    </source>
</evidence>
<dbReference type="InterPro" id="IPR036286">
    <property type="entry name" value="LexA/Signal_pep-like_sf"/>
</dbReference>
<reference evidence="10 11" key="1">
    <citation type="submission" date="2020-05" db="EMBL/GenBank/DDBJ databases">
        <title>Nakamurella sp. DB0629 isolated from air conditioner.</title>
        <authorList>
            <person name="Kim D.H."/>
            <person name="Kim D.-U."/>
        </authorList>
    </citation>
    <scope>NUCLEOTIDE SEQUENCE [LARGE SCALE GENOMIC DNA]</scope>
    <source>
        <strain evidence="10 11">DB0629</strain>
    </source>
</reference>
<evidence type="ECO:0000256" key="2">
    <source>
        <dbReference type="ARBA" id="ARBA00004401"/>
    </source>
</evidence>
<dbReference type="Proteomes" id="UP000562984">
    <property type="component" value="Unassembled WGS sequence"/>
</dbReference>
<dbReference type="SUPFAM" id="SSF51306">
    <property type="entry name" value="LexA/Signal peptidase"/>
    <property type="match status" value="1"/>
</dbReference>
<evidence type="ECO:0000256" key="3">
    <source>
        <dbReference type="ARBA" id="ARBA00009370"/>
    </source>
</evidence>
<dbReference type="PANTHER" id="PTHR43390:SF1">
    <property type="entry name" value="CHLOROPLAST PROCESSING PEPTIDASE"/>
    <property type="match status" value="1"/>
</dbReference>
<evidence type="ECO:0000256" key="1">
    <source>
        <dbReference type="ARBA" id="ARBA00000677"/>
    </source>
</evidence>
<evidence type="ECO:0000256" key="8">
    <source>
        <dbReference type="SAM" id="MobiDB-lite"/>
    </source>
</evidence>
<evidence type="ECO:0000259" key="9">
    <source>
        <dbReference type="Pfam" id="PF10502"/>
    </source>
</evidence>
<organism evidence="10 11">
    <name type="scientific">Nakamurella aerolata</name>
    <dbReference type="NCBI Taxonomy" id="1656892"/>
    <lineage>
        <taxon>Bacteria</taxon>
        <taxon>Bacillati</taxon>
        <taxon>Actinomycetota</taxon>
        <taxon>Actinomycetes</taxon>
        <taxon>Nakamurellales</taxon>
        <taxon>Nakamurellaceae</taxon>
        <taxon>Nakamurella</taxon>
    </lineage>
</organism>